<evidence type="ECO:0000313" key="2">
    <source>
        <dbReference type="Proteomes" id="UP001065593"/>
    </source>
</evidence>
<comment type="caution">
    <text evidence="1">The sequence shown here is derived from an EMBL/GenBank/DDBJ whole genome shotgun (WGS) entry which is preliminary data.</text>
</comment>
<keyword evidence="2" id="KW-1185">Reference proteome</keyword>
<evidence type="ECO:0000313" key="1">
    <source>
        <dbReference type="EMBL" id="GLC89698.1"/>
    </source>
</evidence>
<accession>A0ABQ5NMW7</accession>
<dbReference type="Proteomes" id="UP001065593">
    <property type="component" value="Unassembled WGS sequence"/>
</dbReference>
<protein>
    <submittedName>
        <fullName evidence="1">Uncharacterized protein</fullName>
    </submittedName>
</protein>
<gene>
    <name evidence="1" type="ORF">LYSBPC_28250</name>
</gene>
<proteinExistence type="predicted"/>
<dbReference type="RefSeq" id="WP_264989533.1">
    <property type="nucleotide sequence ID" value="NZ_BRZA01000003.1"/>
</dbReference>
<organism evidence="1 2">
    <name type="scientific">Lysinibacillus piscis</name>
    <dbReference type="NCBI Taxonomy" id="2518931"/>
    <lineage>
        <taxon>Bacteria</taxon>
        <taxon>Bacillati</taxon>
        <taxon>Bacillota</taxon>
        <taxon>Bacilli</taxon>
        <taxon>Bacillales</taxon>
        <taxon>Bacillaceae</taxon>
        <taxon>Lysinibacillus</taxon>
    </lineage>
</organism>
<sequence>MNFYVNEILQACQQEKTYRILWIDSGNVIMYILELNNAKAFPEKKLVSEISDLIVIGEMKSAISLANRN</sequence>
<name>A0ABQ5NMW7_9BACI</name>
<reference evidence="1" key="1">
    <citation type="submission" date="2022-08" db="EMBL/GenBank/DDBJ databases">
        <title>Draft genome sequence of Lysinibacillus sp. strain KH24.</title>
        <authorList>
            <person name="Kanbe H."/>
            <person name="Itoh H."/>
        </authorList>
    </citation>
    <scope>NUCLEOTIDE SEQUENCE</scope>
    <source>
        <strain evidence="1">KH24</strain>
    </source>
</reference>
<dbReference type="EMBL" id="BRZA01000003">
    <property type="protein sequence ID" value="GLC89698.1"/>
    <property type="molecule type" value="Genomic_DNA"/>
</dbReference>